<feature type="transmembrane region" description="Helical" evidence="6">
    <location>
        <begin position="163"/>
        <end position="182"/>
    </location>
</feature>
<feature type="transmembrane region" description="Helical" evidence="6">
    <location>
        <begin position="246"/>
        <end position="273"/>
    </location>
</feature>
<reference evidence="8" key="1">
    <citation type="submission" date="2016-11" db="EMBL/GenBank/DDBJ databases">
        <authorList>
            <person name="Varghese N."/>
            <person name="Submissions S."/>
        </authorList>
    </citation>
    <scope>NUCLEOTIDE SEQUENCE [LARGE SCALE GENOMIC DNA]</scope>
    <source>
        <strain evidence="8">DSM 24786</strain>
    </source>
</reference>
<dbReference type="EMBL" id="FPIY01000003">
    <property type="protein sequence ID" value="SFW52923.1"/>
    <property type="molecule type" value="Genomic_DNA"/>
</dbReference>
<dbReference type="RefSeq" id="WP_072303820.1">
    <property type="nucleotide sequence ID" value="NZ_FPIY01000003.1"/>
</dbReference>
<dbReference type="PANTHER" id="PTHR39087:SF2">
    <property type="entry name" value="UPF0104 MEMBRANE PROTEIN MJ1595"/>
    <property type="match status" value="1"/>
</dbReference>
<keyword evidence="2" id="KW-1003">Cell membrane</keyword>
<keyword evidence="4 6" id="KW-1133">Transmembrane helix</keyword>
<evidence type="ECO:0000256" key="2">
    <source>
        <dbReference type="ARBA" id="ARBA00022475"/>
    </source>
</evidence>
<keyword evidence="5 6" id="KW-0472">Membrane</keyword>
<dbReference type="PANTHER" id="PTHR39087">
    <property type="entry name" value="UPF0104 MEMBRANE PROTEIN MJ1595"/>
    <property type="match status" value="1"/>
</dbReference>
<organism evidence="7 8">
    <name type="scientific">Cellulophaga fucicola</name>
    <dbReference type="NCBI Taxonomy" id="76595"/>
    <lineage>
        <taxon>Bacteria</taxon>
        <taxon>Pseudomonadati</taxon>
        <taxon>Bacteroidota</taxon>
        <taxon>Flavobacteriia</taxon>
        <taxon>Flavobacteriales</taxon>
        <taxon>Flavobacteriaceae</taxon>
        <taxon>Cellulophaga</taxon>
    </lineage>
</organism>
<dbReference type="AlphaFoldDB" id="A0A1K1PZP9"/>
<dbReference type="STRING" id="76595.SAMN05660313_02169"/>
<dbReference type="Pfam" id="PF03706">
    <property type="entry name" value="LPG_synthase_TM"/>
    <property type="match status" value="1"/>
</dbReference>
<evidence type="ECO:0000256" key="4">
    <source>
        <dbReference type="ARBA" id="ARBA00022989"/>
    </source>
</evidence>
<evidence type="ECO:0000256" key="3">
    <source>
        <dbReference type="ARBA" id="ARBA00022692"/>
    </source>
</evidence>
<evidence type="ECO:0000256" key="6">
    <source>
        <dbReference type="SAM" id="Phobius"/>
    </source>
</evidence>
<name>A0A1K1PZP9_9FLAO</name>
<evidence type="ECO:0008006" key="9">
    <source>
        <dbReference type="Google" id="ProtNLM"/>
    </source>
</evidence>
<feature type="transmembrane region" description="Helical" evidence="6">
    <location>
        <begin position="46"/>
        <end position="65"/>
    </location>
</feature>
<feature type="transmembrane region" description="Helical" evidence="6">
    <location>
        <begin position="214"/>
        <end position="234"/>
    </location>
</feature>
<dbReference type="InterPro" id="IPR022791">
    <property type="entry name" value="L-PG_synthase/AglD"/>
</dbReference>
<sequence length="321" mass="36163">MSASLKKTLKTVLPIAFGLFLVWYSYNSTSAEDRKQIIFYIKEANLFWVSISLFMGILSHISRAIRWNYLLEPLGYKPKITNNILIILTSYFANLGIPRSGEILRATALTTYEGVPFEKGFGTIVTERVIDLIMLLLIIVITFFLQTDIIIEFFTNKGFNLTKIIAILGFATLLAIVFFFIIKKSTHPFLLKIKAFVTGLLQGVTSIFKMKNKWAFIFHTFFIWSVYVGMFWVIKYTVPETIDLSISQLLVAFIFGAFAMTATNGGIGLYPIVVSSALAIFGISSVSGDAFGWIMWISQTLLVVVFGAISFLLLPLLKRNQ</sequence>
<feature type="transmembrane region" description="Helical" evidence="6">
    <location>
        <begin position="293"/>
        <end position="317"/>
    </location>
</feature>
<evidence type="ECO:0000256" key="5">
    <source>
        <dbReference type="ARBA" id="ARBA00023136"/>
    </source>
</evidence>
<protein>
    <recommendedName>
        <fullName evidence="9">Lysylphosphatidylglycerol synthase TM region</fullName>
    </recommendedName>
</protein>
<dbReference type="Proteomes" id="UP000183257">
    <property type="component" value="Unassembled WGS sequence"/>
</dbReference>
<evidence type="ECO:0000313" key="7">
    <source>
        <dbReference type="EMBL" id="SFW52923.1"/>
    </source>
</evidence>
<evidence type="ECO:0000256" key="1">
    <source>
        <dbReference type="ARBA" id="ARBA00004651"/>
    </source>
</evidence>
<feature type="transmembrane region" description="Helical" evidence="6">
    <location>
        <begin position="9"/>
        <end position="26"/>
    </location>
</feature>
<comment type="subcellular location">
    <subcellularLocation>
        <location evidence="1">Cell membrane</location>
        <topology evidence="1">Multi-pass membrane protein</topology>
    </subcellularLocation>
</comment>
<evidence type="ECO:0000313" key="8">
    <source>
        <dbReference type="Proteomes" id="UP000183257"/>
    </source>
</evidence>
<accession>A0A1K1PZP9</accession>
<feature type="transmembrane region" description="Helical" evidence="6">
    <location>
        <begin position="129"/>
        <end position="151"/>
    </location>
</feature>
<dbReference type="NCBIfam" id="TIGR00374">
    <property type="entry name" value="flippase-like domain"/>
    <property type="match status" value="1"/>
</dbReference>
<dbReference type="GO" id="GO:0005886">
    <property type="term" value="C:plasma membrane"/>
    <property type="evidence" value="ECO:0007669"/>
    <property type="project" value="UniProtKB-SubCell"/>
</dbReference>
<keyword evidence="3 6" id="KW-0812">Transmembrane</keyword>
<proteinExistence type="predicted"/>
<keyword evidence="8" id="KW-1185">Reference proteome</keyword>
<gene>
    <name evidence="7" type="ORF">SAMN05660313_02169</name>
</gene>
<dbReference type="OrthoDB" id="9812094at2"/>